<dbReference type="PROSITE" id="PS00018">
    <property type="entry name" value="EF_HAND_1"/>
    <property type="match status" value="2"/>
</dbReference>
<dbReference type="SUPFAM" id="SSF47473">
    <property type="entry name" value="EF-hand"/>
    <property type="match status" value="1"/>
</dbReference>
<keyword evidence="2" id="KW-0677">Repeat</keyword>
<dbReference type="InterPro" id="IPR051581">
    <property type="entry name" value="Ca-bind"/>
</dbReference>
<dbReference type="PANTHER" id="PTHR34524:SF6">
    <property type="entry name" value="CALCYPHOSINE LIKE"/>
    <property type="match status" value="1"/>
</dbReference>
<dbReference type="CDD" id="cd00051">
    <property type="entry name" value="EFh"/>
    <property type="match status" value="1"/>
</dbReference>
<dbReference type="eggNOG" id="ENOG502S14U">
    <property type="taxonomic scope" value="Eukaryota"/>
</dbReference>
<dbReference type="InterPro" id="IPR002048">
    <property type="entry name" value="EF_hand_dom"/>
</dbReference>
<dbReference type="SMART" id="SM00054">
    <property type="entry name" value="EFh"/>
    <property type="match status" value="4"/>
</dbReference>
<evidence type="ECO:0000256" key="1">
    <source>
        <dbReference type="ARBA" id="ARBA00022723"/>
    </source>
</evidence>
<feature type="domain" description="EF-hand" evidence="4">
    <location>
        <begin position="112"/>
        <end position="147"/>
    </location>
</feature>
<dbReference type="PROSITE" id="PS50222">
    <property type="entry name" value="EF_HAND_2"/>
    <property type="match status" value="3"/>
</dbReference>
<evidence type="ECO:0000256" key="2">
    <source>
        <dbReference type="ARBA" id="ARBA00022737"/>
    </source>
</evidence>
<keyword evidence="6" id="KW-1185">Reference proteome</keyword>
<dbReference type="InParanoid" id="A0A0L0HNF2"/>
<proteinExistence type="predicted"/>
<dbReference type="PANTHER" id="PTHR34524">
    <property type="entry name" value="CALCYPHOSIN"/>
    <property type="match status" value="1"/>
</dbReference>
<dbReference type="InterPro" id="IPR011992">
    <property type="entry name" value="EF-hand-dom_pair"/>
</dbReference>
<dbReference type="OrthoDB" id="26525at2759"/>
<dbReference type="OMA" id="FEYWVMF"/>
<dbReference type="VEuPathDB" id="FungiDB:SPPG_02037"/>
<dbReference type="Proteomes" id="UP000053201">
    <property type="component" value="Unassembled WGS sequence"/>
</dbReference>
<keyword evidence="1" id="KW-0479">Metal-binding</keyword>
<feature type="domain" description="EF-hand" evidence="4">
    <location>
        <begin position="5"/>
        <end position="40"/>
    </location>
</feature>
<reference evidence="5 6" key="1">
    <citation type="submission" date="2009-08" db="EMBL/GenBank/DDBJ databases">
        <title>The Genome Sequence of Spizellomyces punctatus strain DAOM BR117.</title>
        <authorList>
            <consortium name="The Broad Institute Genome Sequencing Platform"/>
            <person name="Russ C."/>
            <person name="Cuomo C."/>
            <person name="Shea T."/>
            <person name="Young S.K."/>
            <person name="Zeng Q."/>
            <person name="Koehrsen M."/>
            <person name="Haas B."/>
            <person name="Borodovsky M."/>
            <person name="Guigo R."/>
            <person name="Alvarado L."/>
            <person name="Berlin A."/>
            <person name="Bochicchio J."/>
            <person name="Borenstein D."/>
            <person name="Chapman S."/>
            <person name="Chen Z."/>
            <person name="Engels R."/>
            <person name="Freedman E."/>
            <person name="Gellesch M."/>
            <person name="Goldberg J."/>
            <person name="Griggs A."/>
            <person name="Gujja S."/>
            <person name="Heiman D."/>
            <person name="Hepburn T."/>
            <person name="Howarth C."/>
            <person name="Jen D."/>
            <person name="Larson L."/>
            <person name="Lewis B."/>
            <person name="Mehta T."/>
            <person name="Park D."/>
            <person name="Pearson M."/>
            <person name="Roberts A."/>
            <person name="Saif S."/>
            <person name="Shenoy N."/>
            <person name="Sisk P."/>
            <person name="Stolte C."/>
            <person name="Sykes S."/>
            <person name="Thomson T."/>
            <person name="Walk T."/>
            <person name="White J."/>
            <person name="Yandava C."/>
            <person name="Burger G."/>
            <person name="Gray M.W."/>
            <person name="Holland P.W.H."/>
            <person name="King N."/>
            <person name="Lang F.B.F."/>
            <person name="Roger A.J."/>
            <person name="Ruiz-Trillo I."/>
            <person name="Lander E."/>
            <person name="Nusbaum C."/>
        </authorList>
    </citation>
    <scope>NUCLEOTIDE SEQUENCE [LARGE SCALE GENOMIC DNA]</scope>
    <source>
        <strain evidence="5 6">DAOM BR117</strain>
    </source>
</reference>
<evidence type="ECO:0000256" key="3">
    <source>
        <dbReference type="ARBA" id="ARBA00022837"/>
    </source>
</evidence>
<dbReference type="Pfam" id="PF13499">
    <property type="entry name" value="EF-hand_7"/>
    <property type="match status" value="2"/>
</dbReference>
<feature type="domain" description="EF-hand" evidence="4">
    <location>
        <begin position="76"/>
        <end position="111"/>
    </location>
</feature>
<dbReference type="Gene3D" id="1.10.238.10">
    <property type="entry name" value="EF-hand"/>
    <property type="match status" value="1"/>
</dbReference>
<dbReference type="InterPro" id="IPR018247">
    <property type="entry name" value="EF_Hand_1_Ca_BS"/>
</dbReference>
<dbReference type="AlphaFoldDB" id="A0A0L0HNF2"/>
<name>A0A0L0HNF2_SPIPD</name>
<dbReference type="STRING" id="645134.A0A0L0HNF2"/>
<dbReference type="GeneID" id="27685660"/>
<accession>A0A0L0HNF2</accession>
<dbReference type="GO" id="GO:0005509">
    <property type="term" value="F:calcium ion binding"/>
    <property type="evidence" value="ECO:0007669"/>
    <property type="project" value="InterPro"/>
</dbReference>
<evidence type="ECO:0000313" key="6">
    <source>
        <dbReference type="Proteomes" id="UP000053201"/>
    </source>
</evidence>
<dbReference type="EMBL" id="KQ257452">
    <property type="protein sequence ID" value="KND02961.1"/>
    <property type="molecule type" value="Genomic_DNA"/>
</dbReference>
<dbReference type="RefSeq" id="XP_016611000.1">
    <property type="nucleotide sequence ID" value="XM_016750342.1"/>
</dbReference>
<keyword evidence="3" id="KW-0106">Calcium</keyword>
<evidence type="ECO:0000313" key="5">
    <source>
        <dbReference type="EMBL" id="KND02961.1"/>
    </source>
</evidence>
<sequence>MSGRATKTDIDKVWQTFDYNNNGILSLAEIDRAVIELLPQYAKDKPAILRAYKAADASKDGFIDRKEFERLVDFLGYYDDLFKKFSKMDTDGDRRVSFDEFKKGWSDAGFSVNEGDVRKTFDAIDKNKGGYILFEEFCGALAKKKVSSKH</sequence>
<protein>
    <recommendedName>
        <fullName evidence="4">EF-hand domain-containing protein</fullName>
    </recommendedName>
</protein>
<organism evidence="5 6">
    <name type="scientific">Spizellomyces punctatus (strain DAOM BR117)</name>
    <dbReference type="NCBI Taxonomy" id="645134"/>
    <lineage>
        <taxon>Eukaryota</taxon>
        <taxon>Fungi</taxon>
        <taxon>Fungi incertae sedis</taxon>
        <taxon>Chytridiomycota</taxon>
        <taxon>Chytridiomycota incertae sedis</taxon>
        <taxon>Chytridiomycetes</taxon>
        <taxon>Spizellomycetales</taxon>
        <taxon>Spizellomycetaceae</taxon>
        <taxon>Spizellomyces</taxon>
    </lineage>
</organism>
<gene>
    <name evidence="5" type="ORF">SPPG_02037</name>
</gene>
<evidence type="ECO:0000259" key="4">
    <source>
        <dbReference type="PROSITE" id="PS50222"/>
    </source>
</evidence>